<dbReference type="InterPro" id="IPR006083">
    <property type="entry name" value="PRK/URK"/>
</dbReference>
<dbReference type="AlphaFoldDB" id="A0A9P1P184"/>
<evidence type="ECO:0000259" key="1">
    <source>
        <dbReference type="Pfam" id="PF00485"/>
    </source>
</evidence>
<feature type="domain" description="Phosphoribulokinase/uridine kinase" evidence="1">
    <location>
        <begin position="25"/>
        <end position="166"/>
    </location>
</feature>
<accession>A0A9P1P184</accession>
<reference evidence="2 3" key="1">
    <citation type="submission" date="2014-02" db="EMBL/GenBank/DDBJ databases">
        <authorList>
            <person name="Genoscope - CEA"/>
        </authorList>
    </citation>
    <scope>NUCLEOTIDE SEQUENCE [LARGE SCALE GENOMIC DNA]</scope>
    <source>
        <strain evidence="2 3">PCC 8005</strain>
    </source>
</reference>
<dbReference type="Pfam" id="PF00485">
    <property type="entry name" value="PRK"/>
    <property type="match status" value="1"/>
</dbReference>
<keyword evidence="2" id="KW-0808">Transferase</keyword>
<dbReference type="GO" id="GO:0005524">
    <property type="term" value="F:ATP binding"/>
    <property type="evidence" value="ECO:0007669"/>
    <property type="project" value="InterPro"/>
</dbReference>
<organism evidence="2 3">
    <name type="scientific">Limnospira indica PCC 8005</name>
    <dbReference type="NCBI Taxonomy" id="376219"/>
    <lineage>
        <taxon>Bacteria</taxon>
        <taxon>Bacillati</taxon>
        <taxon>Cyanobacteriota</taxon>
        <taxon>Cyanophyceae</taxon>
        <taxon>Oscillatoriophycideae</taxon>
        <taxon>Oscillatoriales</taxon>
        <taxon>Sirenicapillariaceae</taxon>
        <taxon>Limnospira</taxon>
    </lineage>
</organism>
<dbReference type="RefSeq" id="WP_006668986.1">
    <property type="nucleotide sequence ID" value="NZ_FO818640.1"/>
</dbReference>
<sequence>MNLNDIIDAIAIQRKLLSPQQAILVAISGIDASGKGYIAAQIVKILSQGNLRVASINVDGWLHLPHQRFSQTNPAAHFYQYAIRFDQLFSQLIFPLRQLRSVSIDVDYTQETATEYQKHRYKFDNIDIIVLEGIFLLKQEFQSYYDLSFWVECTWETALERAIVRSQEGLSQQETVQAYQAIYFPAQKIHWERDQPRQAATASINNDFRLASPGLKPDPSP</sequence>
<keyword evidence="3" id="KW-1185">Reference proteome</keyword>
<dbReference type="SUPFAM" id="SSF52540">
    <property type="entry name" value="P-loop containing nucleoside triphosphate hydrolases"/>
    <property type="match status" value="1"/>
</dbReference>
<dbReference type="GO" id="GO:0016301">
    <property type="term" value="F:kinase activity"/>
    <property type="evidence" value="ECO:0007669"/>
    <property type="project" value="UniProtKB-KW"/>
</dbReference>
<evidence type="ECO:0000313" key="3">
    <source>
        <dbReference type="Proteomes" id="UP000032946"/>
    </source>
</evidence>
<gene>
    <name evidence="2" type="ORF">ARTHRO_60896</name>
</gene>
<evidence type="ECO:0000313" key="2">
    <source>
        <dbReference type="EMBL" id="CDM98295.1"/>
    </source>
</evidence>
<dbReference type="InterPro" id="IPR027417">
    <property type="entry name" value="P-loop_NTPase"/>
</dbReference>
<name>A0A9P1P184_9CYAN</name>
<keyword evidence="2" id="KW-0418">Kinase</keyword>
<dbReference type="Gene3D" id="3.40.50.300">
    <property type="entry name" value="P-loop containing nucleotide triphosphate hydrolases"/>
    <property type="match status" value="1"/>
</dbReference>
<protein>
    <submittedName>
        <fullName evidence="2">Uridine kinase</fullName>
    </submittedName>
</protein>
<dbReference type="EMBL" id="FO818640">
    <property type="protein sequence ID" value="CDM98295.1"/>
    <property type="molecule type" value="Genomic_DNA"/>
</dbReference>
<proteinExistence type="predicted"/>
<dbReference type="Proteomes" id="UP000032946">
    <property type="component" value="Chromosome"/>
</dbReference>